<comment type="similarity">
    <text evidence="1">Belongs to the 'GDSL' lipolytic enzyme family.</text>
</comment>
<feature type="domain" description="SGNH hydrolase-type esterase" evidence="3">
    <location>
        <begin position="28"/>
        <end position="230"/>
    </location>
</feature>
<evidence type="ECO:0000313" key="5">
    <source>
        <dbReference type="Proteomes" id="UP000323653"/>
    </source>
</evidence>
<dbReference type="EMBL" id="CP043329">
    <property type="protein sequence ID" value="QEK51377.1"/>
    <property type="molecule type" value="Genomic_DNA"/>
</dbReference>
<sequence length="254" mass="28574">MKKFAFLLASFFAILIAFKPQDKPTIYLIGDSTVRNNDKAQWGWGSLLPTFFDSTKVTIKNHAMAGRSTRTFVKEQRWEKVVNSLQPGDYVLMQFGHNDGSKPDTSKAGYRGVLRGTGEETVNLTWKDGTVETVYTHGYYLRKFIKESKAKGAIPIVLSMIPRNQWANGKVKRVDKDFGLWAKTVAQEEDVTFIDLNAITADKYDALGPDKVKDFFAGDHTHTNKEGARINAQSIVEGIKASSEKRLKKFLIKS</sequence>
<dbReference type="AlphaFoldDB" id="A0A5C0VH48"/>
<keyword evidence="2" id="KW-0378">Hydrolase</keyword>
<evidence type="ECO:0000256" key="1">
    <source>
        <dbReference type="ARBA" id="ARBA00008668"/>
    </source>
</evidence>
<dbReference type="PANTHER" id="PTHR43695">
    <property type="entry name" value="PUTATIVE (AFU_ORTHOLOGUE AFUA_2G17250)-RELATED"/>
    <property type="match status" value="1"/>
</dbReference>
<dbReference type="Pfam" id="PF13472">
    <property type="entry name" value="Lipase_GDSL_2"/>
    <property type="match status" value="1"/>
</dbReference>
<dbReference type="SUPFAM" id="SSF52266">
    <property type="entry name" value="SGNH hydrolase"/>
    <property type="match status" value="1"/>
</dbReference>
<dbReference type="InterPro" id="IPR036514">
    <property type="entry name" value="SGNH_hydro_sf"/>
</dbReference>
<dbReference type="InterPro" id="IPR013830">
    <property type="entry name" value="SGNH_hydro"/>
</dbReference>
<dbReference type="GO" id="GO:0016788">
    <property type="term" value="F:hydrolase activity, acting on ester bonds"/>
    <property type="evidence" value="ECO:0007669"/>
    <property type="project" value="UniProtKB-ARBA"/>
</dbReference>
<gene>
    <name evidence="4" type="ORF">FYC62_06620</name>
</gene>
<accession>A0A5C0VH48</accession>
<evidence type="ECO:0000313" key="4">
    <source>
        <dbReference type="EMBL" id="QEK51377.1"/>
    </source>
</evidence>
<reference evidence="4 5" key="1">
    <citation type="submission" date="2019-08" db="EMBL/GenBank/DDBJ databases">
        <title>Pedobacter sp. nov., isolated from Han river, South Korea.</title>
        <authorList>
            <person name="Lee D.-H."/>
            <person name="Kim Y.-S."/>
            <person name="Hwang E.-M."/>
            <person name="Le Tran T.C."/>
            <person name="Cha C.-J."/>
        </authorList>
    </citation>
    <scope>NUCLEOTIDE SEQUENCE [LARGE SCALE GENOMIC DNA]</scope>
    <source>
        <strain evidence="4 5">CJ43</strain>
    </source>
</reference>
<proteinExistence type="inferred from homology"/>
<dbReference type="InterPro" id="IPR037459">
    <property type="entry name" value="RhgT-like"/>
</dbReference>
<dbReference type="Gene3D" id="3.40.50.1110">
    <property type="entry name" value="SGNH hydrolase"/>
    <property type="match status" value="1"/>
</dbReference>
<evidence type="ECO:0000259" key="3">
    <source>
        <dbReference type="Pfam" id="PF13472"/>
    </source>
</evidence>
<evidence type="ECO:0000256" key="2">
    <source>
        <dbReference type="ARBA" id="ARBA00022801"/>
    </source>
</evidence>
<keyword evidence="5" id="KW-1185">Reference proteome</keyword>
<name>A0A5C0VH48_9SPHI</name>
<dbReference type="PANTHER" id="PTHR43695:SF1">
    <property type="entry name" value="RHAMNOGALACTURONAN ACETYLESTERASE"/>
    <property type="match status" value="1"/>
</dbReference>
<organism evidence="4 5">
    <name type="scientific">Pedobacter aquae</name>
    <dbReference type="NCBI Taxonomy" id="2605747"/>
    <lineage>
        <taxon>Bacteria</taxon>
        <taxon>Pseudomonadati</taxon>
        <taxon>Bacteroidota</taxon>
        <taxon>Sphingobacteriia</taxon>
        <taxon>Sphingobacteriales</taxon>
        <taxon>Sphingobacteriaceae</taxon>
        <taxon>Pedobacter</taxon>
    </lineage>
</organism>
<dbReference type="CDD" id="cd01821">
    <property type="entry name" value="Rhamnogalacturan_acetylesterase_like"/>
    <property type="match status" value="1"/>
</dbReference>
<dbReference type="KEGG" id="pej:FYC62_06620"/>
<protein>
    <submittedName>
        <fullName evidence="4">Rhamnogalacturonan acetylesterase</fullName>
    </submittedName>
</protein>
<dbReference type="Proteomes" id="UP000323653">
    <property type="component" value="Chromosome"/>
</dbReference>